<gene>
    <name evidence="2" type="ORF">H5410_032238</name>
</gene>
<dbReference type="Proteomes" id="UP000824120">
    <property type="component" value="Chromosome 6"/>
</dbReference>
<accession>A0A9J5YP33</accession>
<dbReference type="AlphaFoldDB" id="A0A9J5YP33"/>
<dbReference type="OrthoDB" id="1327256at2759"/>
<organism evidence="2 3">
    <name type="scientific">Solanum commersonii</name>
    <name type="common">Commerson's wild potato</name>
    <name type="synonym">Commerson's nightshade</name>
    <dbReference type="NCBI Taxonomy" id="4109"/>
    <lineage>
        <taxon>Eukaryota</taxon>
        <taxon>Viridiplantae</taxon>
        <taxon>Streptophyta</taxon>
        <taxon>Embryophyta</taxon>
        <taxon>Tracheophyta</taxon>
        <taxon>Spermatophyta</taxon>
        <taxon>Magnoliopsida</taxon>
        <taxon>eudicotyledons</taxon>
        <taxon>Gunneridae</taxon>
        <taxon>Pentapetalae</taxon>
        <taxon>asterids</taxon>
        <taxon>lamiids</taxon>
        <taxon>Solanales</taxon>
        <taxon>Solanaceae</taxon>
        <taxon>Solanoideae</taxon>
        <taxon>Solaneae</taxon>
        <taxon>Solanum</taxon>
    </lineage>
</organism>
<comment type="caution">
    <text evidence="2">The sequence shown here is derived from an EMBL/GenBank/DDBJ whole genome shotgun (WGS) entry which is preliminary data.</text>
</comment>
<feature type="region of interest" description="Disordered" evidence="1">
    <location>
        <begin position="1"/>
        <end position="115"/>
    </location>
</feature>
<name>A0A9J5YP33_SOLCO</name>
<evidence type="ECO:0000313" key="2">
    <source>
        <dbReference type="EMBL" id="KAG5600868.1"/>
    </source>
</evidence>
<evidence type="ECO:0000313" key="3">
    <source>
        <dbReference type="Proteomes" id="UP000824120"/>
    </source>
</evidence>
<reference evidence="2 3" key="1">
    <citation type="submission" date="2020-09" db="EMBL/GenBank/DDBJ databases">
        <title>De no assembly of potato wild relative species, Solanum commersonii.</title>
        <authorList>
            <person name="Cho K."/>
        </authorList>
    </citation>
    <scope>NUCLEOTIDE SEQUENCE [LARGE SCALE GENOMIC DNA]</scope>
    <source>
        <strain evidence="2">LZ3.2</strain>
        <tissue evidence="2">Leaf</tissue>
    </source>
</reference>
<feature type="compositionally biased region" description="Low complexity" evidence="1">
    <location>
        <begin position="100"/>
        <end position="112"/>
    </location>
</feature>
<dbReference type="EMBL" id="JACXVP010000006">
    <property type="protein sequence ID" value="KAG5600868.1"/>
    <property type="molecule type" value="Genomic_DNA"/>
</dbReference>
<protein>
    <submittedName>
        <fullName evidence="2">Uncharacterized protein</fullName>
    </submittedName>
</protein>
<feature type="compositionally biased region" description="Polar residues" evidence="1">
    <location>
        <begin position="141"/>
        <end position="150"/>
    </location>
</feature>
<keyword evidence="3" id="KW-1185">Reference proteome</keyword>
<feature type="region of interest" description="Disordered" evidence="1">
    <location>
        <begin position="127"/>
        <end position="157"/>
    </location>
</feature>
<proteinExistence type="predicted"/>
<feature type="compositionally biased region" description="Low complexity" evidence="1">
    <location>
        <begin position="78"/>
        <end position="91"/>
    </location>
</feature>
<sequence length="189" mass="20513">MDEQGVHSPTNAKRSTVSDKDTASPVQTIAGKDTSNPFMTVILPKNEDKDSSSRRSRRQPSPLTCFLRRGHPPPARASSPLFCSPLPLLLSKQPSRKARAAATASSSSSEQAPLTGCQVKRYHRWQHSDQRLAAPAKAAPSNRQPVTTTPIKRGSHRLCSPPPYLFLRPVASSPGRPLLGDFEVIKDGS</sequence>
<evidence type="ECO:0000256" key="1">
    <source>
        <dbReference type="SAM" id="MobiDB-lite"/>
    </source>
</evidence>